<comment type="caution">
    <text evidence="3">The sequence shown here is derived from an EMBL/GenBank/DDBJ whole genome shotgun (WGS) entry which is preliminary data.</text>
</comment>
<dbReference type="InterPro" id="IPR008257">
    <property type="entry name" value="Pept_M19"/>
</dbReference>
<protein>
    <recommendedName>
        <fullName evidence="1">Dipeptidase</fullName>
        <ecNumber evidence="1">3.4.13.19</ecNumber>
    </recommendedName>
</protein>
<gene>
    <name evidence="3" type="ORF">MKK02DRAFT_17666</name>
</gene>
<feature type="compositionally biased region" description="Basic and acidic residues" evidence="2">
    <location>
        <begin position="398"/>
        <end position="410"/>
    </location>
</feature>
<evidence type="ECO:0000256" key="1">
    <source>
        <dbReference type="RuleBase" id="RU341113"/>
    </source>
</evidence>
<dbReference type="Pfam" id="PF01244">
    <property type="entry name" value="Peptidase_M19"/>
    <property type="match status" value="1"/>
</dbReference>
<dbReference type="InterPro" id="IPR032466">
    <property type="entry name" value="Metal_Hydrolase"/>
</dbReference>
<sequence length="440" mass="48522">MKSALALLTIIGTALAASQKPLGGPIVDAYLGPNATALRAHALELMDKYPLIDTHVDMPQILRTLGRRPLDMVDDLDKHVPGHVDIPRMKEGKLGGLFMTVYSPCPNFIGQDPGPDFLNPLETVRDNIEMFDLIQNIVDEHPDTFAWAYSSADIRRNFANKKISALIGIEGAHTLGNSLSTLRIYAQLGAKYLTLTHICHNAFASSAGWGKGFEVTPIHPNNGLSDFGRALVLEMNRLGMMVDLAHVSWEVMQDVLDITRAPVVFTHSGAAAVNDHPRNVPDYILKQIGSGKGQNNGIILSVFYPIFIGLDRATVGRVADHIEHIASVCGRAHVGIASDFDGMYSSVEGLEDASKYPQLIMELLDRGWSDDEIKGVMGENLLRVMDAQDAVKESLKHEKPARDIYEKRQDLPAPWGGEDNKYLPTEVRKVVHARRQRDEL</sequence>
<feature type="signal peptide" evidence="1">
    <location>
        <begin position="1"/>
        <end position="16"/>
    </location>
</feature>
<evidence type="ECO:0000313" key="4">
    <source>
        <dbReference type="Proteomes" id="UP001164286"/>
    </source>
</evidence>
<dbReference type="SUPFAM" id="SSF51556">
    <property type="entry name" value="Metallo-dependent hydrolases"/>
    <property type="match status" value="1"/>
</dbReference>
<dbReference type="GeneID" id="77725022"/>
<dbReference type="Proteomes" id="UP001164286">
    <property type="component" value="Unassembled WGS sequence"/>
</dbReference>
<keyword evidence="1" id="KW-0378">Hydrolase</keyword>
<dbReference type="PROSITE" id="PS51365">
    <property type="entry name" value="RENAL_DIPEPTIDASE_2"/>
    <property type="match status" value="1"/>
</dbReference>
<comment type="similarity">
    <text evidence="1">Belongs to the metallo-dependent hydrolases superfamily. Peptidase M19 family.</text>
</comment>
<organism evidence="3 4">
    <name type="scientific">Dioszegia hungarica</name>
    <dbReference type="NCBI Taxonomy" id="4972"/>
    <lineage>
        <taxon>Eukaryota</taxon>
        <taxon>Fungi</taxon>
        <taxon>Dikarya</taxon>
        <taxon>Basidiomycota</taxon>
        <taxon>Agaricomycotina</taxon>
        <taxon>Tremellomycetes</taxon>
        <taxon>Tremellales</taxon>
        <taxon>Bulleribasidiaceae</taxon>
        <taxon>Dioszegia</taxon>
    </lineage>
</organism>
<dbReference type="CDD" id="cd01301">
    <property type="entry name" value="rDP_like"/>
    <property type="match status" value="1"/>
</dbReference>
<dbReference type="GO" id="GO:0006508">
    <property type="term" value="P:proteolysis"/>
    <property type="evidence" value="ECO:0007669"/>
    <property type="project" value="UniProtKB-KW"/>
</dbReference>
<keyword evidence="1" id="KW-0732">Signal</keyword>
<dbReference type="PANTHER" id="PTHR10443">
    <property type="entry name" value="MICROSOMAL DIPEPTIDASE"/>
    <property type="match status" value="1"/>
</dbReference>
<keyword evidence="1" id="KW-0479">Metal-binding</keyword>
<keyword evidence="1" id="KW-0224">Dipeptidase</keyword>
<keyword evidence="1" id="KW-0862">Zinc</keyword>
<dbReference type="GO" id="GO:0070573">
    <property type="term" value="F:metallodipeptidase activity"/>
    <property type="evidence" value="ECO:0007669"/>
    <property type="project" value="InterPro"/>
</dbReference>
<feature type="chain" id="PRO_5041484560" description="Dipeptidase" evidence="1">
    <location>
        <begin position="17"/>
        <end position="440"/>
    </location>
</feature>
<keyword evidence="4" id="KW-1185">Reference proteome</keyword>
<dbReference type="RefSeq" id="XP_052943249.1">
    <property type="nucleotide sequence ID" value="XM_053085821.1"/>
</dbReference>
<dbReference type="GO" id="GO:0046872">
    <property type="term" value="F:metal ion binding"/>
    <property type="evidence" value="ECO:0007669"/>
    <property type="project" value="UniProtKB-UniRule"/>
</dbReference>
<dbReference type="EC" id="3.4.13.19" evidence="1"/>
<evidence type="ECO:0000256" key="2">
    <source>
        <dbReference type="SAM" id="MobiDB-lite"/>
    </source>
</evidence>
<evidence type="ECO:0000313" key="3">
    <source>
        <dbReference type="EMBL" id="KAI9633472.1"/>
    </source>
</evidence>
<accession>A0AA38H467</accession>
<keyword evidence="1" id="KW-0645">Protease</keyword>
<feature type="region of interest" description="Disordered" evidence="2">
    <location>
        <begin position="398"/>
        <end position="419"/>
    </location>
</feature>
<keyword evidence="1" id="KW-0482">Metalloprotease</keyword>
<name>A0AA38H467_9TREE</name>
<comment type="cofactor">
    <cofactor evidence="1">
        <name>Zn(2+)</name>
        <dbReference type="ChEBI" id="CHEBI:29105"/>
    </cofactor>
</comment>
<reference evidence="3" key="1">
    <citation type="journal article" date="2022" name="G3 (Bethesda)">
        <title>High quality genome of the basidiomycete yeast Dioszegia hungarica PDD-24b-2 isolated from cloud water.</title>
        <authorList>
            <person name="Jarrige D."/>
            <person name="Haridas S."/>
            <person name="Bleykasten-Grosshans C."/>
            <person name="Joly M."/>
            <person name="Nadalig T."/>
            <person name="Sancelme M."/>
            <person name="Vuilleumier S."/>
            <person name="Grigoriev I.V."/>
            <person name="Amato P."/>
            <person name="Bringel F."/>
        </authorList>
    </citation>
    <scope>NUCLEOTIDE SEQUENCE</scope>
    <source>
        <strain evidence="3">PDD-24b-2</strain>
    </source>
</reference>
<proteinExistence type="inferred from homology"/>
<dbReference type="EMBL" id="JAKWFO010000008">
    <property type="protein sequence ID" value="KAI9633472.1"/>
    <property type="molecule type" value="Genomic_DNA"/>
</dbReference>
<dbReference type="PANTHER" id="PTHR10443:SF12">
    <property type="entry name" value="DIPEPTIDASE"/>
    <property type="match status" value="1"/>
</dbReference>
<comment type="catalytic activity">
    <reaction evidence="1">
        <text>an L-aminoacyl-L-amino acid + H2O = 2 an L-alpha-amino acid</text>
        <dbReference type="Rhea" id="RHEA:48940"/>
        <dbReference type="ChEBI" id="CHEBI:15377"/>
        <dbReference type="ChEBI" id="CHEBI:59869"/>
        <dbReference type="ChEBI" id="CHEBI:77460"/>
        <dbReference type="EC" id="3.4.13.19"/>
    </reaction>
</comment>
<dbReference type="Gene3D" id="3.20.20.140">
    <property type="entry name" value="Metal-dependent hydrolases"/>
    <property type="match status" value="1"/>
</dbReference>
<dbReference type="AlphaFoldDB" id="A0AA38H467"/>